<dbReference type="NCBIfam" id="TIGR02604">
    <property type="entry name" value="Piru_Ver_Nterm"/>
    <property type="match status" value="1"/>
</dbReference>
<dbReference type="PROSITE" id="PS51007">
    <property type="entry name" value="CYTC"/>
    <property type="match status" value="1"/>
</dbReference>
<dbReference type="InterPro" id="IPR055557">
    <property type="entry name" value="DUF7133"/>
</dbReference>
<dbReference type="GO" id="GO:0020037">
    <property type="term" value="F:heme binding"/>
    <property type="evidence" value="ECO:0007669"/>
    <property type="project" value="InterPro"/>
</dbReference>
<dbReference type="OrthoDB" id="9812332at2"/>
<dbReference type="Gene3D" id="2.120.10.30">
    <property type="entry name" value="TolB, C-terminal domain"/>
    <property type="match status" value="1"/>
</dbReference>
<keyword evidence="1 4" id="KW-0349">Heme</keyword>
<evidence type="ECO:0000256" key="4">
    <source>
        <dbReference type="PROSITE-ProRule" id="PRU00433"/>
    </source>
</evidence>
<dbReference type="InterPro" id="IPR009056">
    <property type="entry name" value="Cyt_c-like_dom"/>
</dbReference>
<dbReference type="AlphaFoldDB" id="A0A3G2L8D8"/>
<dbReference type="KEGG" id="emar:D1013_14670"/>
<gene>
    <name evidence="6" type="ORF">D1013_14670</name>
</gene>
<keyword evidence="7" id="KW-1185">Reference proteome</keyword>
<dbReference type="InterPro" id="IPR013428">
    <property type="entry name" value="Membrane-bound_put_N"/>
</dbReference>
<evidence type="ECO:0000256" key="2">
    <source>
        <dbReference type="ARBA" id="ARBA00022723"/>
    </source>
</evidence>
<dbReference type="PANTHER" id="PTHR33546:SF1">
    <property type="entry name" value="LARGE, MULTIFUNCTIONAL SECRETED PROTEIN"/>
    <property type="match status" value="1"/>
</dbReference>
<dbReference type="InterPro" id="IPR011989">
    <property type="entry name" value="ARM-like"/>
</dbReference>
<dbReference type="InterPro" id="IPR036909">
    <property type="entry name" value="Cyt_c-like_dom_sf"/>
</dbReference>
<dbReference type="GO" id="GO:0009055">
    <property type="term" value="F:electron transfer activity"/>
    <property type="evidence" value="ECO:0007669"/>
    <property type="project" value="InterPro"/>
</dbReference>
<reference evidence="6 7" key="1">
    <citation type="submission" date="2018-08" db="EMBL/GenBank/DDBJ databases">
        <title>The reduced genetic potential of extracellular carbohydrate catabolism in Euzebyella marina RN62, a Flavobacteriia bacterium isolated from the hadal water.</title>
        <authorList>
            <person name="Xue C."/>
        </authorList>
    </citation>
    <scope>NUCLEOTIDE SEQUENCE [LARGE SCALE GENOMIC DNA]</scope>
    <source>
        <strain evidence="6 7">RN62</strain>
    </source>
</reference>
<evidence type="ECO:0000256" key="1">
    <source>
        <dbReference type="ARBA" id="ARBA00022617"/>
    </source>
</evidence>
<accession>A0A3G2L8D8</accession>
<dbReference type="InterPro" id="IPR016024">
    <property type="entry name" value="ARM-type_fold"/>
</dbReference>
<dbReference type="GO" id="GO:0046872">
    <property type="term" value="F:metal ion binding"/>
    <property type="evidence" value="ECO:0007669"/>
    <property type="project" value="UniProtKB-KW"/>
</dbReference>
<dbReference type="Pfam" id="PF13646">
    <property type="entry name" value="HEAT_2"/>
    <property type="match status" value="1"/>
</dbReference>
<keyword evidence="3 4" id="KW-0408">Iron</keyword>
<dbReference type="SUPFAM" id="SSF50952">
    <property type="entry name" value="Soluble quinoprotein glucose dehydrogenase"/>
    <property type="match status" value="1"/>
</dbReference>
<evidence type="ECO:0000313" key="7">
    <source>
        <dbReference type="Proteomes" id="UP000276309"/>
    </source>
</evidence>
<dbReference type="SUPFAM" id="SSF48371">
    <property type="entry name" value="ARM repeat"/>
    <property type="match status" value="2"/>
</dbReference>
<protein>
    <submittedName>
        <fullName evidence="6">Dehydrogenase</fullName>
    </submittedName>
</protein>
<dbReference type="PANTHER" id="PTHR33546">
    <property type="entry name" value="LARGE, MULTIFUNCTIONAL SECRETED PROTEIN-RELATED"/>
    <property type="match status" value="1"/>
</dbReference>
<dbReference type="Proteomes" id="UP000276309">
    <property type="component" value="Chromosome"/>
</dbReference>
<sequence length="1023" mass="114857">MSVLLRVKNLPLFGLLWYGILFLSCAEKPPQNIAFADLSEEDKRKPENALASMEVHDDSLELTLFASEPMISNPTNMAIDAKGRVWVCEGTNYRSFANPDINYENKGDRIVILEDTDEDGIADTSKVFYQGQDINSALGIAVLGNKVIVSVSPNVFVFTDTDGDDVPDSKEVLFSGIGGKDHDHGVHSFVFGPDGRLYFNFGNNGERLLDKNGDAVKDKYGNEIVGDGSNFREGMAFRMELDGSKLEVLGHNFRNPYELALDSYGNIWQSDNDDDGNQGTRINYVMDYGNYGFKDWLTGQNWRERRTGWEEEIPFRHWHLNDPGTVPNLLQTGSGSPCGMIVYEGDLLPKKFKGRLIHTEPGHNVVRTYIVDPEGAGFKASIENLLTSEDDWFRPDDLTVAPDGSLFISDWYDGGVGGHKAEDIQRGRIYRLAPSKAYKPKSYSFKTGTDAFKGILSDNMDVFYQSWLKLNEMGDAADPFVKEMLTKGDIAKARALWLGAKNWTKSHNYINLALADSDPKFRAQGVRMARYLRQKDLRICLEEAAQDPSPEVRREVALTLRHIGNENAAEIWSELAKRHDPNDRWYLEALGIGSDKFADLYFSKWEESTKPELSSEIAKQVIWRTRASKTVPLTDKIIRGQNLSDDLLERYFRSLDFKEHPQKNQILLSLLNINHSKSKRIQALAIAQLDKEFVLGSPRNLAKVKAVLPKIQGTPEWLMAVKRLELKNQNNYIFEMAQNSESEDLQKEAANLLTETDGTEMIADYLRSTVADNEKMNFLKIMGGVSNDNGVNVLKNALIEDSLSAALNRQIVEALGNSWSGQHSLYDLLENDKLPENSKTAAVLKLMNSWSSEIKQKATQFLADSNQEDLNIEELVAIKGDADKGQELYTTYCSSCHMAANKGVKFGPALSDIGNKLSKQFLYSNIIYPSAGISFGYEGYTVEMNEGSIYTGYVLSRTEDEITLKMMGDTQKSLNLADIKKMEAMDRSLMTEGLHKVMSKEDLVNLVEYLTTLKVDEQAVAVH</sequence>
<dbReference type="Gene3D" id="1.25.10.10">
    <property type="entry name" value="Leucine-rich Repeat Variant"/>
    <property type="match status" value="1"/>
</dbReference>
<dbReference type="NCBIfam" id="TIGR02603">
    <property type="entry name" value="CxxCH_TIGR02603"/>
    <property type="match status" value="1"/>
</dbReference>
<dbReference type="InterPro" id="IPR013427">
    <property type="entry name" value="Haem-bd_dom_put"/>
</dbReference>
<organism evidence="6 7">
    <name type="scientific">Euzebyella marina</name>
    <dbReference type="NCBI Taxonomy" id="1761453"/>
    <lineage>
        <taxon>Bacteria</taxon>
        <taxon>Pseudomonadati</taxon>
        <taxon>Bacteroidota</taxon>
        <taxon>Flavobacteriia</taxon>
        <taxon>Flavobacteriales</taxon>
        <taxon>Flavobacteriaceae</taxon>
        <taxon>Euzebyella</taxon>
    </lineage>
</organism>
<dbReference type="InterPro" id="IPR011042">
    <property type="entry name" value="6-blade_b-propeller_TolB-like"/>
</dbReference>
<dbReference type="SUPFAM" id="SSF46626">
    <property type="entry name" value="Cytochrome c"/>
    <property type="match status" value="1"/>
</dbReference>
<dbReference type="Gene3D" id="1.10.760.10">
    <property type="entry name" value="Cytochrome c-like domain"/>
    <property type="match status" value="1"/>
</dbReference>
<dbReference type="Pfam" id="PF00034">
    <property type="entry name" value="Cytochrom_C"/>
    <property type="match status" value="1"/>
</dbReference>
<dbReference type="EMBL" id="CP032050">
    <property type="protein sequence ID" value="AYN68537.1"/>
    <property type="molecule type" value="Genomic_DNA"/>
</dbReference>
<evidence type="ECO:0000313" key="6">
    <source>
        <dbReference type="EMBL" id="AYN68537.1"/>
    </source>
</evidence>
<feature type="domain" description="Cytochrome c" evidence="5">
    <location>
        <begin position="880"/>
        <end position="1014"/>
    </location>
</feature>
<evidence type="ECO:0000259" key="5">
    <source>
        <dbReference type="PROSITE" id="PS51007"/>
    </source>
</evidence>
<dbReference type="PROSITE" id="PS51257">
    <property type="entry name" value="PROKAR_LIPOPROTEIN"/>
    <property type="match status" value="1"/>
</dbReference>
<keyword evidence="2 4" id="KW-0479">Metal-binding</keyword>
<proteinExistence type="predicted"/>
<dbReference type="Pfam" id="PF23500">
    <property type="entry name" value="DUF7133"/>
    <property type="match status" value="1"/>
</dbReference>
<evidence type="ECO:0000256" key="3">
    <source>
        <dbReference type="ARBA" id="ARBA00023004"/>
    </source>
</evidence>
<dbReference type="RefSeq" id="WP_121849550.1">
    <property type="nucleotide sequence ID" value="NZ_CP032050.1"/>
</dbReference>
<name>A0A3G2L8D8_9FLAO</name>
<dbReference type="InterPro" id="IPR011041">
    <property type="entry name" value="Quinoprot_gluc/sorb_DH_b-prop"/>
</dbReference>